<keyword evidence="6" id="KW-1185">Reference proteome</keyword>
<evidence type="ECO:0000313" key="5">
    <source>
        <dbReference type="EMBL" id="TGB02803.1"/>
    </source>
</evidence>
<keyword evidence="3" id="KW-0804">Transcription</keyword>
<evidence type="ECO:0000256" key="2">
    <source>
        <dbReference type="ARBA" id="ARBA00023125"/>
    </source>
</evidence>
<dbReference type="STRING" id="192814.GCA_900166575_02854"/>
<keyword evidence="2" id="KW-0238">DNA-binding</keyword>
<organism evidence="5 6">
    <name type="scientific">Halobacillus salinus</name>
    <dbReference type="NCBI Taxonomy" id="192814"/>
    <lineage>
        <taxon>Bacteria</taxon>
        <taxon>Bacillati</taxon>
        <taxon>Bacillota</taxon>
        <taxon>Bacilli</taxon>
        <taxon>Bacillales</taxon>
        <taxon>Bacillaceae</taxon>
        <taxon>Halobacillus</taxon>
    </lineage>
</organism>
<dbReference type="GO" id="GO:0000976">
    <property type="term" value="F:transcription cis-regulatory region binding"/>
    <property type="evidence" value="ECO:0007669"/>
    <property type="project" value="TreeGrafter"/>
</dbReference>
<dbReference type="Pfam" id="PF00356">
    <property type="entry name" value="LacI"/>
    <property type="match status" value="1"/>
</dbReference>
<dbReference type="RefSeq" id="WP_135327743.1">
    <property type="nucleotide sequence ID" value="NZ_SRJC01000002.1"/>
</dbReference>
<dbReference type="GO" id="GO:0003700">
    <property type="term" value="F:DNA-binding transcription factor activity"/>
    <property type="evidence" value="ECO:0007669"/>
    <property type="project" value="TreeGrafter"/>
</dbReference>
<name>A0A4Z0GZW5_9BACI</name>
<evidence type="ECO:0000256" key="3">
    <source>
        <dbReference type="ARBA" id="ARBA00023163"/>
    </source>
</evidence>
<dbReference type="SUPFAM" id="SSF47413">
    <property type="entry name" value="lambda repressor-like DNA-binding domains"/>
    <property type="match status" value="1"/>
</dbReference>
<sequence>MVTIDDVAELAGLSKSTVSRVINHYPHVSQEKKERVYQAMETLGYVPNSSARSLRNKKTKMIAVIVPRLMNPFFGQLVESMEVAANQQGYQLLICQTMYSQDTELGHLNLLKTKQVDGIILASLENEWNNIAEYLSYGPLIMCNEFDESAEIPIIKLDQIHGGYIATKHLIRQGHTRIAYCSGGHKSMVANHRKIGFEKALAEHGLRFDESLGFFDAYTIENGIEVFKEIHKMDNPPTAVFTGSDEVAAGILTGAREYGVDIPGELSVIGFDNQVISRIMDPKISTVEQPIEQMAQKAVHVLVEQINSNNKPAKERYELPLELIIRESTVGGPLRAVE</sequence>
<dbReference type="Gene3D" id="3.40.50.2300">
    <property type="match status" value="2"/>
</dbReference>
<dbReference type="EMBL" id="SRJC01000002">
    <property type="protein sequence ID" value="TGB02803.1"/>
    <property type="molecule type" value="Genomic_DNA"/>
</dbReference>
<dbReference type="PANTHER" id="PTHR30146:SF136">
    <property type="entry name" value="NTD BIOSYNTHESIS OPERON REGULATOR NTDR"/>
    <property type="match status" value="1"/>
</dbReference>
<dbReference type="CDD" id="cd06286">
    <property type="entry name" value="PBP1_CcpB-like"/>
    <property type="match status" value="1"/>
</dbReference>
<protein>
    <submittedName>
        <fullName evidence="5">LacI family transcriptional regulator</fullName>
    </submittedName>
</protein>
<dbReference type="PRINTS" id="PR00036">
    <property type="entry name" value="HTHLACI"/>
</dbReference>
<dbReference type="InterPro" id="IPR028082">
    <property type="entry name" value="Peripla_BP_I"/>
</dbReference>
<feature type="domain" description="HTH lacI-type" evidence="4">
    <location>
        <begin position="2"/>
        <end position="56"/>
    </location>
</feature>
<dbReference type="Gene3D" id="1.10.260.40">
    <property type="entry name" value="lambda repressor-like DNA-binding domains"/>
    <property type="match status" value="1"/>
</dbReference>
<dbReference type="Proteomes" id="UP000297982">
    <property type="component" value="Unassembled WGS sequence"/>
</dbReference>
<keyword evidence="1" id="KW-0805">Transcription regulation</keyword>
<evidence type="ECO:0000259" key="4">
    <source>
        <dbReference type="PROSITE" id="PS50932"/>
    </source>
</evidence>
<dbReference type="PROSITE" id="PS50932">
    <property type="entry name" value="HTH_LACI_2"/>
    <property type="match status" value="1"/>
</dbReference>
<dbReference type="Pfam" id="PF13377">
    <property type="entry name" value="Peripla_BP_3"/>
    <property type="match status" value="1"/>
</dbReference>
<gene>
    <name evidence="5" type="ORF">E4663_11650</name>
</gene>
<dbReference type="SUPFAM" id="SSF53822">
    <property type="entry name" value="Periplasmic binding protein-like I"/>
    <property type="match status" value="1"/>
</dbReference>
<comment type="caution">
    <text evidence="5">The sequence shown here is derived from an EMBL/GenBank/DDBJ whole genome shotgun (WGS) entry which is preliminary data.</text>
</comment>
<accession>A0A4Z0GZW5</accession>
<dbReference type="InterPro" id="IPR046335">
    <property type="entry name" value="LacI/GalR-like_sensor"/>
</dbReference>
<dbReference type="InterPro" id="IPR010982">
    <property type="entry name" value="Lambda_DNA-bd_dom_sf"/>
</dbReference>
<dbReference type="AlphaFoldDB" id="A0A4Z0GZW5"/>
<proteinExistence type="predicted"/>
<dbReference type="PANTHER" id="PTHR30146">
    <property type="entry name" value="LACI-RELATED TRANSCRIPTIONAL REPRESSOR"/>
    <property type="match status" value="1"/>
</dbReference>
<dbReference type="CDD" id="cd01392">
    <property type="entry name" value="HTH_LacI"/>
    <property type="match status" value="1"/>
</dbReference>
<dbReference type="InterPro" id="IPR000843">
    <property type="entry name" value="HTH_LacI"/>
</dbReference>
<dbReference type="SMART" id="SM00354">
    <property type="entry name" value="HTH_LACI"/>
    <property type="match status" value="1"/>
</dbReference>
<evidence type="ECO:0000313" key="6">
    <source>
        <dbReference type="Proteomes" id="UP000297982"/>
    </source>
</evidence>
<evidence type="ECO:0000256" key="1">
    <source>
        <dbReference type="ARBA" id="ARBA00023015"/>
    </source>
</evidence>
<reference evidence="5 6" key="1">
    <citation type="journal article" date="2003" name="Int. J. Syst. Evol. Microbiol.">
        <title>Halobacillus salinus sp. nov., isolated from a salt lake on the coast of the East Sea in Korea.</title>
        <authorList>
            <person name="Yoon J.H."/>
            <person name="Kang K.H."/>
            <person name="Park Y.H."/>
        </authorList>
    </citation>
    <scope>NUCLEOTIDE SEQUENCE [LARGE SCALE GENOMIC DNA]</scope>
    <source>
        <strain evidence="5 6">HSL-3</strain>
    </source>
</reference>